<dbReference type="AlphaFoldDB" id="A0A3D8Q580"/>
<feature type="domain" description="Scytalone dehydratase-like protein Arp1 N-terminal" evidence="3">
    <location>
        <begin position="67"/>
        <end position="176"/>
    </location>
</feature>
<dbReference type="STRING" id="1849047.A0A3D8Q580"/>
<accession>A0A3D8Q580</accession>
<dbReference type="SUPFAM" id="SSF75304">
    <property type="entry name" value="Amidase signature (AS) enzymes"/>
    <property type="match status" value="1"/>
</dbReference>
<sequence>MVLATCPGFLPLATLLAGVATTIASDVLPTHGRVTYINNVPYYVGGIAVSKFQNGNRSIFESISLPDVDVFPLTIIQTGSKNFSLSEFNNVITNYSKDDVFQENFLSSIYFDYTGNGSAVIENIVSSAAIKKGNSIIMASSKYTGLSNPGLMTKLPNGPYFASPVTGNIFKAHRLYPDYNLAFMEPALSDEKGGYIPLAATTEGLMQRSVAVPSRLYFTPTAAKPLAGLRLGVKDIFDVKGLRTSGGDRAHYYLYGPSNVTGPAVQKLINKGAVFVGKMNTVQFANNDSPTADCVDVHCPFNPRGDGYQSPSGSSNGPAAGIASYDWLDISVGSDTGGSIRFPAGANGLYGGRPSTGAVSMDNVIPLCAGMDTAGAFARTAELWATVAHAWYDEFKGDYYSYPKTLYYPTDSFSNDSIGNSAASDVFESFMVQLEGFLGTSRTRLTLSDSWNQTRPTDAPSSLDDMLYLTYGVLVSVYQWLNFGATFFANYQAQNGGRNPFINPTPLVRWQWGVANGGEAAFNVAWENKTMFSDWWNGADGLGASNTTTCSKGLFIYPNSYGSTSAPTLPPFGFFNQYVAIYASTPDVVLPIGEVPYLSTITNRTEHLPVTVGINAAQGCDLMLANLVREMHQEGILKPVATGSRLFP</sequence>
<keyword evidence="5" id="KW-1185">Reference proteome</keyword>
<protein>
    <submittedName>
        <fullName evidence="4">Uncharacterized protein</fullName>
    </submittedName>
</protein>
<dbReference type="InterPro" id="IPR023631">
    <property type="entry name" value="Amidase_dom"/>
</dbReference>
<comment type="caution">
    <text evidence="4">The sequence shown here is derived from an EMBL/GenBank/DDBJ whole genome shotgun (WGS) entry which is preliminary data.</text>
</comment>
<evidence type="ECO:0000313" key="5">
    <source>
        <dbReference type="Proteomes" id="UP000256645"/>
    </source>
</evidence>
<dbReference type="Pfam" id="PF01425">
    <property type="entry name" value="Amidase"/>
    <property type="match status" value="1"/>
</dbReference>
<evidence type="ECO:0000313" key="4">
    <source>
        <dbReference type="EMBL" id="RDW56564.1"/>
    </source>
</evidence>
<dbReference type="PANTHER" id="PTHR46310:SF7">
    <property type="entry name" value="AMIDASE 1"/>
    <property type="match status" value="1"/>
</dbReference>
<feature type="domain" description="Amidase" evidence="2">
    <location>
        <begin position="223"/>
        <end position="403"/>
    </location>
</feature>
<name>A0A3D8Q580_9HELO</name>
<dbReference type="PANTHER" id="PTHR46310">
    <property type="entry name" value="AMIDASE 1"/>
    <property type="match status" value="1"/>
</dbReference>
<keyword evidence="1" id="KW-0732">Signal</keyword>
<evidence type="ECO:0000259" key="2">
    <source>
        <dbReference type="Pfam" id="PF01425"/>
    </source>
</evidence>
<dbReference type="Proteomes" id="UP000256645">
    <property type="component" value="Unassembled WGS sequence"/>
</dbReference>
<reference evidence="4 5" key="1">
    <citation type="journal article" date="2018" name="IMA Fungus">
        <title>IMA Genome-F 9: Draft genome sequence of Annulohypoxylon stygium, Aspergillus mulundensis, Berkeleyomyces basicola (syn. Thielaviopsis basicola), Ceratocystis smalleyi, two Cercospora beticola strains, Coleophoma cylindrospora, Fusarium fracticaudum, Phialophora cf. hyalina, and Morchella septimelata.</title>
        <authorList>
            <person name="Wingfield B.D."/>
            <person name="Bills G.F."/>
            <person name="Dong Y."/>
            <person name="Huang W."/>
            <person name="Nel W.J."/>
            <person name="Swalarsk-Parry B.S."/>
            <person name="Vaghefi N."/>
            <person name="Wilken P.M."/>
            <person name="An Z."/>
            <person name="de Beer Z.W."/>
            <person name="De Vos L."/>
            <person name="Chen L."/>
            <person name="Duong T.A."/>
            <person name="Gao Y."/>
            <person name="Hammerbacher A."/>
            <person name="Kikkert J.R."/>
            <person name="Li Y."/>
            <person name="Li H."/>
            <person name="Li K."/>
            <person name="Li Q."/>
            <person name="Liu X."/>
            <person name="Ma X."/>
            <person name="Naidoo K."/>
            <person name="Pethybridge S.J."/>
            <person name="Sun J."/>
            <person name="Steenkamp E.T."/>
            <person name="van der Nest M.A."/>
            <person name="van Wyk S."/>
            <person name="Wingfield M.J."/>
            <person name="Xiong C."/>
            <person name="Yue Q."/>
            <person name="Zhang X."/>
        </authorList>
    </citation>
    <scope>NUCLEOTIDE SEQUENCE [LARGE SCALE GENOMIC DNA]</scope>
    <source>
        <strain evidence="4 5">BP6252</strain>
    </source>
</reference>
<dbReference type="Gene3D" id="3.90.1300.10">
    <property type="entry name" value="Amidase signature (AS) domain"/>
    <property type="match status" value="1"/>
</dbReference>
<dbReference type="OrthoDB" id="5423360at2759"/>
<feature type="signal peptide" evidence="1">
    <location>
        <begin position="1"/>
        <end position="24"/>
    </location>
</feature>
<dbReference type="InterPro" id="IPR036928">
    <property type="entry name" value="AS_sf"/>
</dbReference>
<evidence type="ECO:0000256" key="1">
    <source>
        <dbReference type="SAM" id="SignalP"/>
    </source>
</evidence>
<evidence type="ECO:0000259" key="3">
    <source>
        <dbReference type="Pfam" id="PF26053"/>
    </source>
</evidence>
<feature type="chain" id="PRO_5017729308" evidence="1">
    <location>
        <begin position="25"/>
        <end position="648"/>
    </location>
</feature>
<dbReference type="InterPro" id="IPR058329">
    <property type="entry name" value="Arp1_N"/>
</dbReference>
<organism evidence="4 5">
    <name type="scientific">Coleophoma cylindrospora</name>
    <dbReference type="NCBI Taxonomy" id="1849047"/>
    <lineage>
        <taxon>Eukaryota</taxon>
        <taxon>Fungi</taxon>
        <taxon>Dikarya</taxon>
        <taxon>Ascomycota</taxon>
        <taxon>Pezizomycotina</taxon>
        <taxon>Leotiomycetes</taxon>
        <taxon>Helotiales</taxon>
        <taxon>Dermateaceae</taxon>
        <taxon>Coleophoma</taxon>
    </lineage>
</organism>
<dbReference type="Pfam" id="PF26053">
    <property type="entry name" value="DUF8016"/>
    <property type="match status" value="1"/>
</dbReference>
<proteinExistence type="predicted"/>
<gene>
    <name evidence="4" type="ORF">BP6252_14092</name>
</gene>
<dbReference type="EMBL" id="PDLM01000038">
    <property type="protein sequence ID" value="RDW56564.1"/>
    <property type="molecule type" value="Genomic_DNA"/>
</dbReference>